<protein>
    <submittedName>
        <fullName evidence="3">AbiEi antitoxin N-terminal domain-containing protein</fullName>
    </submittedName>
</protein>
<dbReference type="InterPro" id="IPR033455">
    <property type="entry name" value="AbiEi_3_N"/>
</dbReference>
<dbReference type="EMBL" id="JAIRAU010000005">
    <property type="protein sequence ID" value="MBZ5709201.1"/>
    <property type="molecule type" value="Genomic_DNA"/>
</dbReference>
<organism evidence="3 4">
    <name type="scientific">Nannocystis pusilla</name>
    <dbReference type="NCBI Taxonomy" id="889268"/>
    <lineage>
        <taxon>Bacteria</taxon>
        <taxon>Pseudomonadati</taxon>
        <taxon>Myxococcota</taxon>
        <taxon>Polyangia</taxon>
        <taxon>Nannocystales</taxon>
        <taxon>Nannocystaceae</taxon>
        <taxon>Nannocystis</taxon>
    </lineage>
</organism>
<comment type="caution">
    <text evidence="3">The sequence shown here is derived from an EMBL/GenBank/DDBJ whole genome shotgun (WGS) entry which is preliminary data.</text>
</comment>
<dbReference type="Pfam" id="PF17194">
    <property type="entry name" value="AbiEi_3_N"/>
    <property type="match status" value="1"/>
</dbReference>
<keyword evidence="4" id="KW-1185">Reference proteome</keyword>
<dbReference type="Proteomes" id="UP001139031">
    <property type="component" value="Unassembled WGS sequence"/>
</dbReference>
<name>A0ABS7TM90_9BACT</name>
<feature type="domain" description="Transcriptional regulator AbiEi antitoxin N-terminal" evidence="2">
    <location>
        <begin position="21"/>
        <end position="108"/>
    </location>
</feature>
<evidence type="ECO:0000313" key="3">
    <source>
        <dbReference type="EMBL" id="MBZ5709201.1"/>
    </source>
</evidence>
<evidence type="ECO:0000313" key="4">
    <source>
        <dbReference type="Proteomes" id="UP001139031"/>
    </source>
</evidence>
<sequence length="177" mass="19622">MSEERSAARHILSVAEQIGRKLNFLERTLPEGLLVDSGWMEQHGYSTSLRSQYVAAGWLVQPARGTYKRPLGTLSWQGVVLSLQTLLEQPLVVGGRTALELQGFAHYTAARGLAVIHLYGTHPPPGWLNNLPLNERFEFHRAQVLFMPEAVVQDLSGPEERLQSAGYEGSRNETTGS</sequence>
<gene>
    <name evidence="3" type="ORF">K7C98_08005</name>
</gene>
<accession>A0ABS7TM90</accession>
<evidence type="ECO:0000256" key="1">
    <source>
        <dbReference type="SAM" id="MobiDB-lite"/>
    </source>
</evidence>
<proteinExistence type="predicted"/>
<feature type="region of interest" description="Disordered" evidence="1">
    <location>
        <begin position="158"/>
        <end position="177"/>
    </location>
</feature>
<evidence type="ECO:0000259" key="2">
    <source>
        <dbReference type="Pfam" id="PF17194"/>
    </source>
</evidence>
<reference evidence="3" key="1">
    <citation type="submission" date="2021-08" db="EMBL/GenBank/DDBJ databases">
        <authorList>
            <person name="Stevens D.C."/>
        </authorList>
    </citation>
    <scope>NUCLEOTIDE SEQUENCE</scope>
    <source>
        <strain evidence="3">DSM 53165</strain>
    </source>
</reference>